<feature type="domain" description="Arrestin C-terminal-like" evidence="2">
    <location>
        <begin position="3"/>
        <end position="102"/>
    </location>
</feature>
<dbReference type="PANTHER" id="PTHR11188">
    <property type="entry name" value="ARRESTIN DOMAIN CONTAINING PROTEIN"/>
    <property type="match status" value="1"/>
</dbReference>
<evidence type="ECO:0000259" key="2">
    <source>
        <dbReference type="Pfam" id="PF02752"/>
    </source>
</evidence>
<dbReference type="InParanoid" id="A0A7M7N4Q6"/>
<reference evidence="4" key="1">
    <citation type="submission" date="2015-02" db="EMBL/GenBank/DDBJ databases">
        <title>Genome sequencing for Strongylocentrotus purpuratus.</title>
        <authorList>
            <person name="Murali S."/>
            <person name="Liu Y."/>
            <person name="Vee V."/>
            <person name="English A."/>
            <person name="Wang M."/>
            <person name="Skinner E."/>
            <person name="Han Y."/>
            <person name="Muzny D.M."/>
            <person name="Worley K.C."/>
            <person name="Gibbs R.A."/>
        </authorList>
    </citation>
    <scope>NUCLEOTIDE SEQUENCE</scope>
</reference>
<dbReference type="InterPro" id="IPR011022">
    <property type="entry name" value="Arrestin_C-like"/>
</dbReference>
<evidence type="ECO:0000313" key="4">
    <source>
        <dbReference type="Proteomes" id="UP000007110"/>
    </source>
</evidence>
<dbReference type="InterPro" id="IPR050357">
    <property type="entry name" value="Arrestin_domain-protein"/>
</dbReference>
<evidence type="ECO:0000256" key="1">
    <source>
        <dbReference type="SAM" id="MobiDB-lite"/>
    </source>
</evidence>
<protein>
    <recommendedName>
        <fullName evidence="2">Arrestin C-terminal-like domain-containing protein</fullName>
    </recommendedName>
</protein>
<dbReference type="InterPro" id="IPR014752">
    <property type="entry name" value="Arrestin-like_C"/>
</dbReference>
<dbReference type="EnsemblMetazoa" id="XM_030975092">
    <property type="protein sequence ID" value="XP_030830952"/>
    <property type="gene ID" value="LOC752699"/>
</dbReference>
<dbReference type="Proteomes" id="UP000007110">
    <property type="component" value="Unassembled WGS sequence"/>
</dbReference>
<dbReference type="OrthoDB" id="2333384at2759"/>
<feature type="compositionally biased region" description="Low complexity" evidence="1">
    <location>
        <begin position="137"/>
        <end position="150"/>
    </location>
</feature>
<dbReference type="AlphaFoldDB" id="A0A7M7N4Q6"/>
<dbReference type="SUPFAM" id="SSF81296">
    <property type="entry name" value="E set domains"/>
    <property type="match status" value="1"/>
</dbReference>
<sequence length="250" mass="26464">MTKSFHLHLLQRGHFTAKREGTGKIGNLKTVKTVAELKLAGCEAMGSVNYDRVKMLIPPIPSCAFENSPNITLEYFVEIVGDVFGTHKNALVNLPVVIGTIPAFQHTLKDPSQNPDAVQSIPSQPGIPPGGQPGIPPQEQQGYPPQGQQGYPPPRDGSSGYPLPGGVSGDKDLLPPPKYTAAVGGPQKIPGNFGTVGKIFYAPQYPYYDPDTMYASMGIPLGTTASSADGGPPPPTVVQPMSIQQPPQQT</sequence>
<reference evidence="3" key="2">
    <citation type="submission" date="2021-01" db="UniProtKB">
        <authorList>
            <consortium name="EnsemblMetazoa"/>
        </authorList>
    </citation>
    <scope>IDENTIFICATION</scope>
</reference>
<dbReference type="RefSeq" id="XP_030830952.1">
    <property type="nucleotide sequence ID" value="XM_030975092.1"/>
</dbReference>
<dbReference type="KEGG" id="spu:752699"/>
<feature type="region of interest" description="Disordered" evidence="1">
    <location>
        <begin position="107"/>
        <end position="188"/>
    </location>
</feature>
<accession>A0A7M7N4Q6</accession>
<feature type="region of interest" description="Disordered" evidence="1">
    <location>
        <begin position="222"/>
        <end position="250"/>
    </location>
</feature>
<dbReference type="Pfam" id="PF02752">
    <property type="entry name" value="Arrestin_C"/>
    <property type="match status" value="1"/>
</dbReference>
<organism evidence="3 4">
    <name type="scientific">Strongylocentrotus purpuratus</name>
    <name type="common">Purple sea urchin</name>
    <dbReference type="NCBI Taxonomy" id="7668"/>
    <lineage>
        <taxon>Eukaryota</taxon>
        <taxon>Metazoa</taxon>
        <taxon>Echinodermata</taxon>
        <taxon>Eleutherozoa</taxon>
        <taxon>Echinozoa</taxon>
        <taxon>Echinoidea</taxon>
        <taxon>Euechinoidea</taxon>
        <taxon>Echinacea</taxon>
        <taxon>Camarodonta</taxon>
        <taxon>Echinidea</taxon>
        <taxon>Strongylocentrotidae</taxon>
        <taxon>Strongylocentrotus</taxon>
    </lineage>
</organism>
<dbReference type="Gene3D" id="2.60.40.640">
    <property type="match status" value="1"/>
</dbReference>
<feature type="compositionally biased region" description="Polar residues" evidence="1">
    <location>
        <begin position="239"/>
        <end position="250"/>
    </location>
</feature>
<dbReference type="GeneID" id="752699"/>
<evidence type="ECO:0000313" key="3">
    <source>
        <dbReference type="EnsemblMetazoa" id="XP_030830952"/>
    </source>
</evidence>
<proteinExistence type="predicted"/>
<name>A0A7M7N4Q6_STRPU</name>
<keyword evidence="4" id="KW-1185">Reference proteome</keyword>
<feature type="compositionally biased region" description="Pro residues" evidence="1">
    <location>
        <begin position="125"/>
        <end position="136"/>
    </location>
</feature>
<dbReference type="InterPro" id="IPR014756">
    <property type="entry name" value="Ig_E-set"/>
</dbReference>
<dbReference type="PANTHER" id="PTHR11188:SF176">
    <property type="entry name" value="ARRESTIN DOMAIN-CONTAINING PROTEIN 1"/>
    <property type="match status" value="1"/>
</dbReference>